<name>A0A085LJT8_9BILA</name>
<accession>A0A085LJT8</accession>
<organism evidence="1 2">
    <name type="scientific">Trichuris suis</name>
    <name type="common">pig whipworm</name>
    <dbReference type="NCBI Taxonomy" id="68888"/>
    <lineage>
        <taxon>Eukaryota</taxon>
        <taxon>Metazoa</taxon>
        <taxon>Ecdysozoa</taxon>
        <taxon>Nematoda</taxon>
        <taxon>Enoplea</taxon>
        <taxon>Dorylaimia</taxon>
        <taxon>Trichinellida</taxon>
        <taxon>Trichuridae</taxon>
        <taxon>Trichuris</taxon>
    </lineage>
</organism>
<sequence length="174" mass="19315">MGSGKRKATRLFADVWKALFCIPHGEALHIHAQYSILAEAHAEFVESPYTKPFTNARHDLHAYDHTTLKAPHPVRSAQLNNVRPHQYLGKVSAKICILSVALVDVGLREDLHEADSLPWGAVSAKAARLFADVWKALFRIPHGEALHIHAQCSILAEAHAEFVESPYTKPFTNA</sequence>
<evidence type="ECO:0000313" key="2">
    <source>
        <dbReference type="Proteomes" id="UP000030764"/>
    </source>
</evidence>
<dbReference type="EMBL" id="KL363620">
    <property type="protein sequence ID" value="KFD45234.1"/>
    <property type="molecule type" value="Genomic_DNA"/>
</dbReference>
<gene>
    <name evidence="1" type="ORF">M513_13887</name>
</gene>
<reference evidence="1 2" key="1">
    <citation type="journal article" date="2014" name="Nat. Genet.">
        <title>Genome and transcriptome of the porcine whipworm Trichuris suis.</title>
        <authorList>
            <person name="Jex A.R."/>
            <person name="Nejsum P."/>
            <person name="Schwarz E.M."/>
            <person name="Hu L."/>
            <person name="Young N.D."/>
            <person name="Hall R.S."/>
            <person name="Korhonen P.K."/>
            <person name="Liao S."/>
            <person name="Thamsborg S."/>
            <person name="Xia J."/>
            <person name="Xu P."/>
            <person name="Wang S."/>
            <person name="Scheerlinck J.P."/>
            <person name="Hofmann A."/>
            <person name="Sternberg P.W."/>
            <person name="Wang J."/>
            <person name="Gasser R.B."/>
        </authorList>
    </citation>
    <scope>NUCLEOTIDE SEQUENCE [LARGE SCALE GENOMIC DNA]</scope>
    <source>
        <strain evidence="1">DCEP-RM93M</strain>
    </source>
</reference>
<dbReference type="Proteomes" id="UP000030764">
    <property type="component" value="Unassembled WGS sequence"/>
</dbReference>
<protein>
    <submittedName>
        <fullName evidence="1">Uncharacterized protein</fullName>
    </submittedName>
</protein>
<dbReference type="AlphaFoldDB" id="A0A085LJT8"/>
<proteinExistence type="predicted"/>
<keyword evidence="2" id="KW-1185">Reference proteome</keyword>
<evidence type="ECO:0000313" key="1">
    <source>
        <dbReference type="EMBL" id="KFD45234.1"/>
    </source>
</evidence>